<sequence length="285" mass="30348">MVLAGIVAVTATACGFIYDPDQLGSSACTDCDASRNDVRNSAHDTDAGGSAQEASDGPLRRGCPYLEPVAFCRDFDDGKPFDTSFTKSTSPGGSLSVSPDSYSPPRSFVASVPAAGVGAPQRLASMYKQFNDVVAGGGPTDIRFAANIQVEQYDTGQLVPVVNVFFGDAGSADEHYISLQLADDRAYVVEAQTNPRLQYVFPFGQVPPVGRGEWPRIDIHLDTISRRISVTLDTGSGPQNVVDGTLHLESWNRPHPPLLIIGVGNVDYAGSALRVGFDDIVFDMN</sequence>
<protein>
    <submittedName>
        <fullName evidence="2">Uncharacterized protein</fullName>
    </submittedName>
</protein>
<evidence type="ECO:0000313" key="2">
    <source>
        <dbReference type="EMBL" id="WXA96564.1"/>
    </source>
</evidence>
<gene>
    <name evidence="2" type="ORF">LZC95_06895</name>
</gene>
<dbReference type="RefSeq" id="WP_394847181.1">
    <property type="nucleotide sequence ID" value="NZ_CP089982.1"/>
</dbReference>
<proteinExistence type="predicted"/>
<organism evidence="2 3">
    <name type="scientific">Pendulispora brunnea</name>
    <dbReference type="NCBI Taxonomy" id="2905690"/>
    <lineage>
        <taxon>Bacteria</taxon>
        <taxon>Pseudomonadati</taxon>
        <taxon>Myxococcota</taxon>
        <taxon>Myxococcia</taxon>
        <taxon>Myxococcales</taxon>
        <taxon>Sorangiineae</taxon>
        <taxon>Pendulisporaceae</taxon>
        <taxon>Pendulispora</taxon>
    </lineage>
</organism>
<evidence type="ECO:0000313" key="3">
    <source>
        <dbReference type="Proteomes" id="UP001379533"/>
    </source>
</evidence>
<dbReference type="Proteomes" id="UP001379533">
    <property type="component" value="Chromosome"/>
</dbReference>
<keyword evidence="3" id="KW-1185">Reference proteome</keyword>
<reference evidence="2 3" key="1">
    <citation type="submission" date="2021-12" db="EMBL/GenBank/DDBJ databases">
        <title>Discovery of the Pendulisporaceae a myxobacterial family with distinct sporulation behavior and unique specialized metabolism.</title>
        <authorList>
            <person name="Garcia R."/>
            <person name="Popoff A."/>
            <person name="Bader C.D."/>
            <person name="Loehr J."/>
            <person name="Walesch S."/>
            <person name="Walt C."/>
            <person name="Boldt J."/>
            <person name="Bunk B."/>
            <person name="Haeckl F.J.F.P.J."/>
            <person name="Gunesch A.P."/>
            <person name="Birkelbach J."/>
            <person name="Nuebel U."/>
            <person name="Pietschmann T."/>
            <person name="Bach T."/>
            <person name="Mueller R."/>
        </authorList>
    </citation>
    <scope>NUCLEOTIDE SEQUENCE [LARGE SCALE GENOMIC DNA]</scope>
    <source>
        <strain evidence="2 3">MSr12523</strain>
    </source>
</reference>
<evidence type="ECO:0000256" key="1">
    <source>
        <dbReference type="SAM" id="MobiDB-lite"/>
    </source>
</evidence>
<dbReference type="EMBL" id="CP089982">
    <property type="protein sequence ID" value="WXA96564.1"/>
    <property type="molecule type" value="Genomic_DNA"/>
</dbReference>
<accession>A0ABZ2KI17</accession>
<feature type="region of interest" description="Disordered" evidence="1">
    <location>
        <begin position="39"/>
        <end position="59"/>
    </location>
</feature>
<name>A0ABZ2KI17_9BACT</name>